<name>A0A314Z663_PRUYE</name>
<evidence type="ECO:0000313" key="2">
    <source>
        <dbReference type="Proteomes" id="UP000250321"/>
    </source>
</evidence>
<gene>
    <name evidence="1" type="ORF">Pyn_09581</name>
</gene>
<protein>
    <submittedName>
        <fullName evidence="1">Uncharacterized protein</fullName>
    </submittedName>
</protein>
<proteinExistence type="predicted"/>
<sequence length="84" mass="9336">MSPFVLATSRFGGLPSEVELEHLTTSEGLLHDPEACIVVLGCLLHPIDIREWKDLDDHDVALLQGHHLISSCLRHRGARMNLTT</sequence>
<dbReference type="AlphaFoldDB" id="A0A314Z663"/>
<accession>A0A314Z663</accession>
<organism evidence="1 2">
    <name type="scientific">Prunus yedoensis var. nudiflora</name>
    <dbReference type="NCBI Taxonomy" id="2094558"/>
    <lineage>
        <taxon>Eukaryota</taxon>
        <taxon>Viridiplantae</taxon>
        <taxon>Streptophyta</taxon>
        <taxon>Embryophyta</taxon>
        <taxon>Tracheophyta</taxon>
        <taxon>Spermatophyta</taxon>
        <taxon>Magnoliopsida</taxon>
        <taxon>eudicotyledons</taxon>
        <taxon>Gunneridae</taxon>
        <taxon>Pentapetalae</taxon>
        <taxon>rosids</taxon>
        <taxon>fabids</taxon>
        <taxon>Rosales</taxon>
        <taxon>Rosaceae</taxon>
        <taxon>Amygdaloideae</taxon>
        <taxon>Amygdaleae</taxon>
        <taxon>Prunus</taxon>
    </lineage>
</organism>
<comment type="caution">
    <text evidence="1">The sequence shown here is derived from an EMBL/GenBank/DDBJ whole genome shotgun (WGS) entry which is preliminary data.</text>
</comment>
<reference evidence="1 2" key="1">
    <citation type="submission" date="2018-02" db="EMBL/GenBank/DDBJ databases">
        <title>Draft genome of wild Prunus yedoensis var. nudiflora.</title>
        <authorList>
            <person name="Baek S."/>
            <person name="Kim J.-H."/>
            <person name="Choi K."/>
            <person name="Kim G.-B."/>
            <person name="Cho A."/>
            <person name="Jang H."/>
            <person name="Shin C.-H."/>
            <person name="Yu H.-J."/>
            <person name="Mun J.-H."/>
        </authorList>
    </citation>
    <scope>NUCLEOTIDE SEQUENCE [LARGE SCALE GENOMIC DNA]</scope>
    <source>
        <strain evidence="2">cv. Jeju island</strain>
        <tissue evidence="1">Leaf</tissue>
    </source>
</reference>
<keyword evidence="2" id="KW-1185">Reference proteome</keyword>
<evidence type="ECO:0000313" key="1">
    <source>
        <dbReference type="EMBL" id="PQP97215.1"/>
    </source>
</evidence>
<dbReference type="Proteomes" id="UP000250321">
    <property type="component" value="Unassembled WGS sequence"/>
</dbReference>
<dbReference type="EMBL" id="PJQY01001995">
    <property type="protein sequence ID" value="PQP97215.1"/>
    <property type="molecule type" value="Genomic_DNA"/>
</dbReference>